<proteinExistence type="predicted"/>
<dbReference type="EMBL" id="BPVZ01000005">
    <property type="protein sequence ID" value="GKU91151.1"/>
    <property type="molecule type" value="Genomic_DNA"/>
</dbReference>
<dbReference type="AlphaFoldDB" id="A0AAV5HV41"/>
<evidence type="ECO:0000313" key="2">
    <source>
        <dbReference type="Proteomes" id="UP001054252"/>
    </source>
</evidence>
<name>A0AAV5HV41_9ROSI</name>
<comment type="caution">
    <text evidence="1">The sequence shown here is derived from an EMBL/GenBank/DDBJ whole genome shotgun (WGS) entry which is preliminary data.</text>
</comment>
<dbReference type="Proteomes" id="UP001054252">
    <property type="component" value="Unassembled WGS sequence"/>
</dbReference>
<accession>A0AAV5HV41</accession>
<keyword evidence="2" id="KW-1185">Reference proteome</keyword>
<organism evidence="1 2">
    <name type="scientific">Rubroshorea leprosula</name>
    <dbReference type="NCBI Taxonomy" id="152421"/>
    <lineage>
        <taxon>Eukaryota</taxon>
        <taxon>Viridiplantae</taxon>
        <taxon>Streptophyta</taxon>
        <taxon>Embryophyta</taxon>
        <taxon>Tracheophyta</taxon>
        <taxon>Spermatophyta</taxon>
        <taxon>Magnoliopsida</taxon>
        <taxon>eudicotyledons</taxon>
        <taxon>Gunneridae</taxon>
        <taxon>Pentapetalae</taxon>
        <taxon>rosids</taxon>
        <taxon>malvids</taxon>
        <taxon>Malvales</taxon>
        <taxon>Dipterocarpaceae</taxon>
        <taxon>Rubroshorea</taxon>
    </lineage>
</organism>
<sequence>MAVILTSFSPPTQHVTTPPLLPFSSACVLSTRRTQQPVISPGIPIMLMNLIDYEEDNLVRAS</sequence>
<reference evidence="1 2" key="1">
    <citation type="journal article" date="2021" name="Commun. Biol.">
        <title>The genome of Shorea leprosula (Dipterocarpaceae) highlights the ecological relevance of drought in aseasonal tropical rainforests.</title>
        <authorList>
            <person name="Ng K.K.S."/>
            <person name="Kobayashi M.J."/>
            <person name="Fawcett J.A."/>
            <person name="Hatakeyama M."/>
            <person name="Paape T."/>
            <person name="Ng C.H."/>
            <person name="Ang C.C."/>
            <person name="Tnah L.H."/>
            <person name="Lee C.T."/>
            <person name="Nishiyama T."/>
            <person name="Sese J."/>
            <person name="O'Brien M.J."/>
            <person name="Copetti D."/>
            <person name="Mohd Noor M.I."/>
            <person name="Ong R.C."/>
            <person name="Putra M."/>
            <person name="Sireger I.Z."/>
            <person name="Indrioko S."/>
            <person name="Kosugi Y."/>
            <person name="Izuno A."/>
            <person name="Isagi Y."/>
            <person name="Lee S.L."/>
            <person name="Shimizu K.K."/>
        </authorList>
    </citation>
    <scope>NUCLEOTIDE SEQUENCE [LARGE SCALE GENOMIC DNA]</scope>
    <source>
        <strain evidence="1">214</strain>
    </source>
</reference>
<protein>
    <submittedName>
        <fullName evidence="1">Uncharacterized protein</fullName>
    </submittedName>
</protein>
<evidence type="ECO:0000313" key="1">
    <source>
        <dbReference type="EMBL" id="GKU91151.1"/>
    </source>
</evidence>
<gene>
    <name evidence="1" type="ORF">SLEP1_g5062</name>
</gene>